<feature type="region of interest" description="Disordered" evidence="10">
    <location>
        <begin position="1"/>
        <end position="34"/>
    </location>
</feature>
<evidence type="ECO:0000256" key="11">
    <source>
        <dbReference type="SAM" id="Phobius"/>
    </source>
</evidence>
<feature type="transmembrane region" description="Helical" evidence="11">
    <location>
        <begin position="112"/>
        <end position="135"/>
    </location>
</feature>
<dbReference type="SUPFAM" id="SSF50978">
    <property type="entry name" value="WD40 repeat-like"/>
    <property type="match status" value="1"/>
</dbReference>
<keyword evidence="14" id="KW-1185">Reference proteome</keyword>
<feature type="domain" description="UDENN" evidence="12">
    <location>
        <begin position="740"/>
        <end position="1172"/>
    </location>
</feature>
<dbReference type="InterPro" id="IPR001194">
    <property type="entry name" value="cDENN_dom"/>
</dbReference>
<dbReference type="Gene3D" id="3.40.50.11500">
    <property type="match status" value="1"/>
</dbReference>
<keyword evidence="4" id="KW-0344">Guanine-nucleotide releasing factor</keyword>
<name>A0A498NIM2_LABRO</name>
<feature type="region of interest" description="Disordered" evidence="10">
    <location>
        <begin position="465"/>
        <end position="502"/>
    </location>
</feature>
<keyword evidence="5 11" id="KW-0812">Transmembrane</keyword>
<dbReference type="InterPro" id="IPR057977">
    <property type="entry name" value="TPR_DENND3"/>
</dbReference>
<keyword evidence="3" id="KW-0597">Phosphoprotein</keyword>
<dbReference type="SMART" id="SM00799">
    <property type="entry name" value="DENN"/>
    <property type="match status" value="1"/>
</dbReference>
<dbReference type="GO" id="GO:0031410">
    <property type="term" value="C:cytoplasmic vesicle"/>
    <property type="evidence" value="ECO:0007669"/>
    <property type="project" value="TreeGrafter"/>
</dbReference>
<dbReference type="InterPro" id="IPR036322">
    <property type="entry name" value="WD40_repeat_dom_sf"/>
</dbReference>
<evidence type="ECO:0000256" key="10">
    <source>
        <dbReference type="SAM" id="MobiDB-lite"/>
    </source>
</evidence>
<dbReference type="EMBL" id="QBIY01011444">
    <property type="protein sequence ID" value="RXN31701.1"/>
    <property type="molecule type" value="Genomic_DNA"/>
</dbReference>
<dbReference type="GO" id="GO:0032483">
    <property type="term" value="P:regulation of Rab protein signal transduction"/>
    <property type="evidence" value="ECO:0007669"/>
    <property type="project" value="TreeGrafter"/>
</dbReference>
<comment type="caution">
    <text evidence="13">The sequence shown here is derived from an EMBL/GenBank/DDBJ whole genome shotgun (WGS) entry which is preliminary data.</text>
</comment>
<dbReference type="Pfam" id="PF00400">
    <property type="entry name" value="WD40"/>
    <property type="match status" value="1"/>
</dbReference>
<comment type="similarity">
    <text evidence="9">Belongs to the glycoside-pentoside-hexuronide (GPH) cation symporter transporter (TC 2.A.2) family.</text>
</comment>
<dbReference type="InterPro" id="IPR011701">
    <property type="entry name" value="MFS"/>
</dbReference>
<feature type="transmembrane region" description="Helical" evidence="11">
    <location>
        <begin position="519"/>
        <end position="539"/>
    </location>
</feature>
<accession>A0A498NIM2</accession>
<dbReference type="Pfam" id="PF07690">
    <property type="entry name" value="MFS_1"/>
    <property type="match status" value="1"/>
</dbReference>
<dbReference type="SMART" id="SM00320">
    <property type="entry name" value="WD40"/>
    <property type="match status" value="3"/>
</dbReference>
<evidence type="ECO:0000259" key="12">
    <source>
        <dbReference type="PROSITE" id="PS50211"/>
    </source>
</evidence>
<feature type="transmembrane region" description="Helical" evidence="11">
    <location>
        <begin position="147"/>
        <end position="166"/>
    </location>
</feature>
<reference evidence="13 14" key="1">
    <citation type="submission" date="2018-03" db="EMBL/GenBank/DDBJ databases">
        <title>Draft genome sequence of Rohu Carp (Labeo rohita).</title>
        <authorList>
            <person name="Das P."/>
            <person name="Kushwaha B."/>
            <person name="Joshi C.G."/>
            <person name="Kumar D."/>
            <person name="Nagpure N.S."/>
            <person name="Sahoo L."/>
            <person name="Das S.P."/>
            <person name="Bit A."/>
            <person name="Patnaik S."/>
            <person name="Meher P.K."/>
            <person name="Jayasankar P."/>
            <person name="Koringa P.G."/>
            <person name="Patel N.V."/>
            <person name="Hinsu A.T."/>
            <person name="Kumar R."/>
            <person name="Pandey M."/>
            <person name="Agarwal S."/>
            <person name="Srivastava S."/>
            <person name="Singh M."/>
            <person name="Iquebal M.A."/>
            <person name="Jaiswal S."/>
            <person name="Angadi U.B."/>
            <person name="Kumar N."/>
            <person name="Raza M."/>
            <person name="Shah T.M."/>
            <person name="Rai A."/>
            <person name="Jena J.K."/>
        </authorList>
    </citation>
    <scope>NUCLEOTIDE SEQUENCE [LARGE SCALE GENOMIC DNA]</scope>
    <source>
        <strain evidence="13">DASCIFA01</strain>
        <tissue evidence="13">Testis</tissue>
    </source>
</reference>
<feature type="transmembrane region" description="Helical" evidence="11">
    <location>
        <begin position="79"/>
        <end position="100"/>
    </location>
</feature>
<keyword evidence="2" id="KW-0813">Transport</keyword>
<dbReference type="PROSITE" id="PS50211">
    <property type="entry name" value="DENN"/>
    <property type="match status" value="1"/>
</dbReference>
<feature type="transmembrane region" description="Helical" evidence="11">
    <location>
        <begin position="603"/>
        <end position="622"/>
    </location>
</feature>
<keyword evidence="7 11" id="KW-1133">Transmembrane helix</keyword>
<evidence type="ECO:0000256" key="1">
    <source>
        <dbReference type="ARBA" id="ARBA00004141"/>
    </source>
</evidence>
<dbReference type="GO" id="GO:0016020">
    <property type="term" value="C:membrane"/>
    <property type="evidence" value="ECO:0007669"/>
    <property type="project" value="UniProtKB-SubCell"/>
</dbReference>
<organism evidence="13 14">
    <name type="scientific">Labeo rohita</name>
    <name type="common">Indian major carp</name>
    <name type="synonym">Cyprinus rohita</name>
    <dbReference type="NCBI Taxonomy" id="84645"/>
    <lineage>
        <taxon>Eukaryota</taxon>
        <taxon>Metazoa</taxon>
        <taxon>Chordata</taxon>
        <taxon>Craniata</taxon>
        <taxon>Vertebrata</taxon>
        <taxon>Euteleostomi</taxon>
        <taxon>Actinopterygii</taxon>
        <taxon>Neopterygii</taxon>
        <taxon>Teleostei</taxon>
        <taxon>Ostariophysi</taxon>
        <taxon>Cypriniformes</taxon>
        <taxon>Cyprinidae</taxon>
        <taxon>Labeoninae</taxon>
        <taxon>Labeonini</taxon>
        <taxon>Labeo</taxon>
    </lineage>
</organism>
<evidence type="ECO:0000256" key="6">
    <source>
        <dbReference type="ARBA" id="ARBA00022847"/>
    </source>
</evidence>
<dbReference type="GO" id="GO:0005085">
    <property type="term" value="F:guanyl-nucleotide exchange factor activity"/>
    <property type="evidence" value="ECO:0007669"/>
    <property type="project" value="UniProtKB-KW"/>
</dbReference>
<dbReference type="Gene3D" id="3.30.450.200">
    <property type="match status" value="1"/>
</dbReference>
<protein>
    <submittedName>
        <fullName evidence="13">DENN domain-containing 3-like isoform X1</fullName>
    </submittedName>
</protein>
<proteinExistence type="inferred from homology"/>
<dbReference type="Gene3D" id="2.130.10.10">
    <property type="entry name" value="YVTN repeat-like/Quinoprotein amine dehydrogenase"/>
    <property type="match status" value="2"/>
</dbReference>
<feature type="transmembrane region" description="Helical" evidence="11">
    <location>
        <begin position="224"/>
        <end position="242"/>
    </location>
</feature>
<dbReference type="GO" id="GO:0005351">
    <property type="term" value="F:carbohydrate:proton symporter activity"/>
    <property type="evidence" value="ECO:0007669"/>
    <property type="project" value="UniProtKB-ARBA"/>
</dbReference>
<dbReference type="InterPro" id="IPR037516">
    <property type="entry name" value="Tripartite_DENN"/>
</dbReference>
<dbReference type="SMART" id="SM00800">
    <property type="entry name" value="uDENN"/>
    <property type="match status" value="1"/>
</dbReference>
<comment type="subcellular location">
    <subcellularLocation>
        <location evidence="1">Membrane</location>
        <topology evidence="1">Multi-pass membrane protein</topology>
    </subcellularLocation>
</comment>
<dbReference type="Pfam" id="PF25570">
    <property type="entry name" value="TPR_DENND3"/>
    <property type="match status" value="1"/>
</dbReference>
<feature type="compositionally biased region" description="Basic and acidic residues" evidence="10">
    <location>
        <begin position="465"/>
        <end position="478"/>
    </location>
</feature>
<dbReference type="SUPFAM" id="SSF103473">
    <property type="entry name" value="MFS general substrate transporter"/>
    <property type="match status" value="1"/>
</dbReference>
<dbReference type="InterPro" id="IPR036259">
    <property type="entry name" value="MFS_trans_sf"/>
</dbReference>
<dbReference type="STRING" id="84645.A0A498NIM2"/>
<feature type="transmembrane region" description="Helical" evidence="11">
    <location>
        <begin position="569"/>
        <end position="591"/>
    </location>
</feature>
<feature type="compositionally biased region" description="Basic and acidic residues" evidence="10">
    <location>
        <begin position="1"/>
        <end position="24"/>
    </location>
</feature>
<dbReference type="PANTHER" id="PTHR12296">
    <property type="entry name" value="DENN DOMAIN-CONTAINING PROTEIN 4"/>
    <property type="match status" value="1"/>
</dbReference>
<keyword evidence="8 11" id="KW-0472">Membrane</keyword>
<feature type="transmembrane region" description="Helical" evidence="11">
    <location>
        <begin position="187"/>
        <end position="204"/>
    </location>
</feature>
<dbReference type="InterPro" id="IPR051696">
    <property type="entry name" value="DENN_Domain_GEFs"/>
</dbReference>
<dbReference type="FunFam" id="1.20.1250.20:FF:000069">
    <property type="entry name" value="Solute carrier family 45 member 4"/>
    <property type="match status" value="1"/>
</dbReference>
<evidence type="ECO:0000313" key="13">
    <source>
        <dbReference type="EMBL" id="RXN31701.1"/>
    </source>
</evidence>
<dbReference type="InterPro" id="IPR001680">
    <property type="entry name" value="WD40_rpt"/>
</dbReference>
<evidence type="ECO:0000256" key="9">
    <source>
        <dbReference type="ARBA" id="ARBA00038193"/>
    </source>
</evidence>
<evidence type="ECO:0000256" key="2">
    <source>
        <dbReference type="ARBA" id="ARBA00022448"/>
    </source>
</evidence>
<dbReference type="InterPro" id="IPR005113">
    <property type="entry name" value="uDENN_dom"/>
</dbReference>
<dbReference type="Gene3D" id="1.20.1250.20">
    <property type="entry name" value="MFS general substrate transporter like domains"/>
    <property type="match status" value="1"/>
</dbReference>
<dbReference type="InterPro" id="IPR015943">
    <property type="entry name" value="WD40/YVTN_repeat-like_dom_sf"/>
</dbReference>
<evidence type="ECO:0000256" key="8">
    <source>
        <dbReference type="ARBA" id="ARBA00023136"/>
    </source>
</evidence>
<dbReference type="Pfam" id="PF03456">
    <property type="entry name" value="uDENN"/>
    <property type="match status" value="1"/>
</dbReference>
<evidence type="ECO:0000256" key="5">
    <source>
        <dbReference type="ARBA" id="ARBA00022692"/>
    </source>
</evidence>
<dbReference type="PANTHER" id="PTHR12296:SF21">
    <property type="entry name" value="DENN DOMAIN-CONTAINING PROTEIN 3"/>
    <property type="match status" value="1"/>
</dbReference>
<dbReference type="InterPro" id="IPR043153">
    <property type="entry name" value="DENN_C"/>
</dbReference>
<sequence>MAVVEEKDSNGGQNTEKEKEREVEMSEDSDSEDSVNHIPKRLWVMHGAVMFGREFCYAMETALVTPVLLQLGLPEQYYSLTWFLSPILGLIFTPLIGSASDRCTLKWGRRRPFILALCVGVLIGVALFLNGSLIGLSLGDVPSNQPAGIVLTVFGVVVLDFCADALDGPIRAYLLDVADTEEQDVALNIHAFSAGLGGALGYMLGGLDWTNTFLGRAFKAQEQVLFFFAAIIFIISATLHLFSIKENLYNPNQPGVLKDEDEEKPPLVQLYGSFPSTRLIPQLELIPEEEPFSAHEDDRSERDVSTDFLNIDLVRSKSDSVLAMPDATIELDPDLDRDGPFLCDIETTLFQDFQDDGTTMACHKTSHAGQCTDHHLQNCDSNGAHICGAAKPVNGIFAVSSGGANATNQPCKVGLRLSGVPVRRRTPSFYRQPSFTFSYHGRVGFQWRRRYANMAGPIKSSRSLNDIDKLDRRHERQKMQLSRISASRRNEEDEESEDGDGGTTVKLLWLSMLKMPPQLWRLCVCHLLTWFSMIAQAVFYTDFMGQVIFEGDPTAAANSTALQNYSKGVQMGCWGLVIYAATAALCSDVLQRILNNYDLSIKIIYMLGTLGYAVGTAVMSIFPNVYVAMVMISTMGIISMSMSYCPYALLGQYHEIKEVLYVDRSYEEWRFCRFPMADGLPSGLLEACVVVGPANNKLKELSQVNGSPLPLLDPEVLQVHAPPFLSKESLSEPDVGNVSQNQQQRFFIKKKNDRPVIKAGNPKEETTEDVRVPKDLDLVALPQLCFPGGLQITKEQKEEQFHFLVFTDMFGNQSHGVVLQFSRLIQEGLQNGHRHLYKSPQLYIAYAICVISKHPYYNALRDCLSSLLGQLKICQMTDMEEQVKEFSAKLALVPVPPPGQLYVVFTLQPLTIVLPSREDKNHPVIDLDLHLPLLCFKTRELLQIIASILTEQRMVFFSSDWAKLTLIVECFMLYIWPLHWQHPLVPILSQKMLDFVMAPTAFLMGCHISHYEEVAQLTDDLILINIDEGTVSCSGCHYIDVPDTPQAAAERFKCRKKGLQLHYDLEVVHQRNCCNLNELRMQRRHWQHSLNLDIQNITLELIVNMFRLSKSLDYSRRPTIKEIKILRSESLKSGLSKRLGSSLPDLDNKKHLTLPKQMSPTKTIPEKSMNTPVRPVKNFQLPEFPSPLTYPNVIHYIGDVILQLNKAISASPAVDSFLLARYFYLRGLINMLCSKRLNALSDFQNLYKTDIEIFPEELVKTLTDSLQMEERAQAEKRPELKSLICQVKNNENSEHVESDCHVRKFELPKTPMQLEEFVTCTQQSGIVRDMATSERLFEALTVGGPKHINPEMFRLFYTFWKQAEAQEIDLPVEVLEHLDNNECVYKLSSSVKTNYGVGKIAMTQKRLFLLTSGRRVYVEITKFRDIEEVKISTASFSLLRVPSLKIKNSLRQEIFEANLKSECELWNLMVKEMWAGRMMADNHKDPQYVQQALTNVLLMDAVVACLETQKAVCAASKLAYNEKQRQEVPMIIPRPTAETLKHKINPSQYMTNPQSVDVLLYTPGQLTIPDKDVDRNPKLWCALSCGKVVVFDAVSWSLKQNYIHLGESRLNCMMGLGQEQVWIGSQDSVIYIINTRSMLCHKQLTEHHGEVTDFALEKLNTENRSSQAQVYSCSADGTVIVWIVPSLKVKRQFQLSCDRLQSIQVYDDALWCGARDCVMKLSPSGALLCKISLPDDVKTTAFSRVTLLMERRQIWTSFTDSAELCIWDSSDPVKPPNRVTLPNCSGVTCMIRVKDQVWIGCSGGSGHSKVVGKIFVLDSESLKVEKELEAHEDTVQALFSVEDRYILSGSAKRDSKIAIWRVD</sequence>
<evidence type="ECO:0000313" key="14">
    <source>
        <dbReference type="Proteomes" id="UP000290572"/>
    </source>
</evidence>
<dbReference type="Proteomes" id="UP000290572">
    <property type="component" value="Unassembled WGS sequence"/>
</dbReference>
<evidence type="ECO:0000256" key="4">
    <source>
        <dbReference type="ARBA" id="ARBA00022658"/>
    </source>
</evidence>
<gene>
    <name evidence="13" type="ORF">ROHU_016818</name>
</gene>
<evidence type="ECO:0000256" key="3">
    <source>
        <dbReference type="ARBA" id="ARBA00022553"/>
    </source>
</evidence>
<evidence type="ECO:0000256" key="7">
    <source>
        <dbReference type="ARBA" id="ARBA00022989"/>
    </source>
</evidence>
<dbReference type="Pfam" id="PF02141">
    <property type="entry name" value="DENN"/>
    <property type="match status" value="1"/>
</dbReference>
<keyword evidence="6" id="KW-0769">Symport</keyword>